<comment type="caution">
    <text evidence="1">The sequence shown here is derived from an EMBL/GenBank/DDBJ whole genome shotgun (WGS) entry which is preliminary data.</text>
</comment>
<organism evidence="1 2">
    <name type="scientific">Desulfovibrio porci</name>
    <dbReference type="NCBI Taxonomy" id="2605782"/>
    <lineage>
        <taxon>Bacteria</taxon>
        <taxon>Pseudomonadati</taxon>
        <taxon>Thermodesulfobacteriota</taxon>
        <taxon>Desulfovibrionia</taxon>
        <taxon>Desulfovibrionales</taxon>
        <taxon>Desulfovibrionaceae</taxon>
        <taxon>Desulfovibrio</taxon>
    </lineage>
</organism>
<dbReference type="EMBL" id="VUMH01000021">
    <property type="protein sequence ID" value="MSS29072.1"/>
    <property type="molecule type" value="Genomic_DNA"/>
</dbReference>
<sequence>MDMQLLLVLLCVAAAFFFIVRRFRRALRKGQCSCGCEGGGDKKNCCAGGCSGRKLQ</sequence>
<gene>
    <name evidence="1" type="ORF">FYJ44_13805</name>
</gene>
<protein>
    <submittedName>
        <fullName evidence="1">FeoB-associated Cys-rich membrane protein</fullName>
    </submittedName>
</protein>
<accession>A0A6L5XPK7</accession>
<reference evidence="1 2" key="1">
    <citation type="submission" date="2019-09" db="EMBL/GenBank/DDBJ databases">
        <title>In-depth cultivation of the pig gut microbiome towards novel bacterial diversity and tailored functional studies.</title>
        <authorList>
            <person name="Wylensek D."/>
            <person name="Hitch T.C.A."/>
            <person name="Clavel T."/>
        </authorList>
    </citation>
    <scope>NUCLEOTIDE SEQUENCE [LARGE SCALE GENOMIC DNA]</scope>
    <source>
        <strain evidence="1 2">PG-178-WT-4</strain>
    </source>
</reference>
<evidence type="ECO:0000313" key="1">
    <source>
        <dbReference type="EMBL" id="MSS29072.1"/>
    </source>
</evidence>
<evidence type="ECO:0000313" key="2">
    <source>
        <dbReference type="Proteomes" id="UP000477488"/>
    </source>
</evidence>
<dbReference type="Proteomes" id="UP000477488">
    <property type="component" value="Unassembled WGS sequence"/>
</dbReference>
<name>A0A6L5XPK7_9BACT</name>
<keyword evidence="2" id="KW-1185">Reference proteome</keyword>
<proteinExistence type="predicted"/>
<dbReference type="AlphaFoldDB" id="A0A6L5XPK7"/>